<sequence>MPWDLLGIQPTQDVRAIKRAYAQQLKHTRPDDDPLAFQQLHQAYKTALALAANDTTAPQETPDIDTAEVIDSASTPEPLSYPDTEAITLRPSAEAPKEAVSQWISNAKQYLSTPEGRSQPQQWQPLFTRAELLDDGFHHAAGQELFRLIAEQYQATGELADVAVLSYLNAFFHWTGQRTALANTLGSTVCDPIFARLDALSAPPVEGHGIRGGKLIGPSAQRVVANQDHDVPPTHAYGSYSIRILAFVMDLFFVMVAIAILLVGPIKMISGTQSGYESLLLLCTLPGYLLMGLIMETTPLQATPGKYLLGLRVVNRHGQRLPFWHNGLRVIAFILTGLLWKVIFIVNAFLGGRLLHDRISRTVVISQRSANGGY</sequence>
<evidence type="ECO:0000256" key="4">
    <source>
        <dbReference type="ARBA" id="ARBA00022989"/>
    </source>
</evidence>
<protein>
    <recommendedName>
        <fullName evidence="8">RDD domain-containing protein</fullName>
    </recommendedName>
</protein>
<dbReference type="GO" id="GO:0005886">
    <property type="term" value="C:plasma membrane"/>
    <property type="evidence" value="ECO:0007669"/>
    <property type="project" value="UniProtKB-SubCell"/>
</dbReference>
<evidence type="ECO:0000256" key="5">
    <source>
        <dbReference type="ARBA" id="ARBA00023136"/>
    </source>
</evidence>
<dbReference type="PANTHER" id="PTHR36115:SF9">
    <property type="entry name" value="LMO1584 PROTEIN"/>
    <property type="match status" value="1"/>
</dbReference>
<evidence type="ECO:0000256" key="1">
    <source>
        <dbReference type="ARBA" id="ARBA00004651"/>
    </source>
</evidence>
<dbReference type="AlphaFoldDB" id="A0A418XZS2"/>
<gene>
    <name evidence="9" type="ORF">D4A39_08670</name>
</gene>
<keyword evidence="4 7" id="KW-1133">Transmembrane helix</keyword>
<name>A0A418XZS2_9GAMM</name>
<comment type="subcellular location">
    <subcellularLocation>
        <location evidence="1">Cell membrane</location>
        <topology evidence="1">Multi-pass membrane protein</topology>
    </subcellularLocation>
</comment>
<evidence type="ECO:0000313" key="9">
    <source>
        <dbReference type="EMBL" id="RJG18529.1"/>
    </source>
</evidence>
<evidence type="ECO:0000256" key="7">
    <source>
        <dbReference type="SAM" id="Phobius"/>
    </source>
</evidence>
<dbReference type="Proteomes" id="UP000283734">
    <property type="component" value="Unassembled WGS sequence"/>
</dbReference>
<dbReference type="InterPro" id="IPR010432">
    <property type="entry name" value="RDD"/>
</dbReference>
<feature type="transmembrane region" description="Helical" evidence="7">
    <location>
        <begin position="244"/>
        <end position="264"/>
    </location>
</feature>
<evidence type="ECO:0000256" key="6">
    <source>
        <dbReference type="ARBA" id="ARBA00023186"/>
    </source>
</evidence>
<keyword evidence="3 7" id="KW-0812">Transmembrane</keyword>
<dbReference type="OrthoDB" id="5524449at2"/>
<reference evidence="9 10" key="1">
    <citation type="submission" date="2018-09" db="EMBL/GenBank/DDBJ databases">
        <title>Alcanivorax profundi sp. nov., isolated from 1000 m-depth seawater of the Mariana Trench.</title>
        <authorList>
            <person name="Liu J."/>
        </authorList>
    </citation>
    <scope>NUCLEOTIDE SEQUENCE [LARGE SCALE GENOMIC DNA]</scope>
    <source>
        <strain evidence="9 10">MTEO17</strain>
    </source>
</reference>
<dbReference type="Pfam" id="PF06271">
    <property type="entry name" value="RDD"/>
    <property type="match status" value="1"/>
</dbReference>
<keyword evidence="2" id="KW-1003">Cell membrane</keyword>
<evidence type="ECO:0000256" key="2">
    <source>
        <dbReference type="ARBA" id="ARBA00022475"/>
    </source>
</evidence>
<dbReference type="InterPro" id="IPR051791">
    <property type="entry name" value="Pra-immunoreactive"/>
</dbReference>
<dbReference type="PANTHER" id="PTHR36115">
    <property type="entry name" value="PROLINE-RICH ANTIGEN HOMOLOG-RELATED"/>
    <property type="match status" value="1"/>
</dbReference>
<keyword evidence="10" id="KW-1185">Reference proteome</keyword>
<feature type="domain" description="RDD" evidence="8">
    <location>
        <begin position="241"/>
        <end position="360"/>
    </location>
</feature>
<dbReference type="CDD" id="cd06257">
    <property type="entry name" value="DnaJ"/>
    <property type="match status" value="1"/>
</dbReference>
<organism evidence="9 10">
    <name type="scientific">Alcanivorax profundi</name>
    <dbReference type="NCBI Taxonomy" id="2338368"/>
    <lineage>
        <taxon>Bacteria</taxon>
        <taxon>Pseudomonadati</taxon>
        <taxon>Pseudomonadota</taxon>
        <taxon>Gammaproteobacteria</taxon>
        <taxon>Oceanospirillales</taxon>
        <taxon>Alcanivoracaceae</taxon>
        <taxon>Alcanivorax</taxon>
    </lineage>
</organism>
<feature type="transmembrane region" description="Helical" evidence="7">
    <location>
        <begin position="276"/>
        <end position="295"/>
    </location>
</feature>
<dbReference type="SUPFAM" id="SSF46565">
    <property type="entry name" value="Chaperone J-domain"/>
    <property type="match status" value="1"/>
</dbReference>
<evidence type="ECO:0000256" key="3">
    <source>
        <dbReference type="ARBA" id="ARBA00022692"/>
    </source>
</evidence>
<dbReference type="RefSeq" id="WP_022985953.1">
    <property type="nucleotide sequence ID" value="NZ_QYYA01000002.1"/>
</dbReference>
<keyword evidence="6" id="KW-0143">Chaperone</keyword>
<accession>A0A418XZS2</accession>
<dbReference type="InterPro" id="IPR036869">
    <property type="entry name" value="J_dom_sf"/>
</dbReference>
<keyword evidence="5 7" id="KW-0472">Membrane</keyword>
<evidence type="ECO:0000313" key="10">
    <source>
        <dbReference type="Proteomes" id="UP000283734"/>
    </source>
</evidence>
<comment type="caution">
    <text evidence="9">The sequence shown here is derived from an EMBL/GenBank/DDBJ whole genome shotgun (WGS) entry which is preliminary data.</text>
</comment>
<evidence type="ECO:0000259" key="8">
    <source>
        <dbReference type="Pfam" id="PF06271"/>
    </source>
</evidence>
<feature type="transmembrane region" description="Helical" evidence="7">
    <location>
        <begin position="330"/>
        <end position="350"/>
    </location>
</feature>
<dbReference type="InterPro" id="IPR001623">
    <property type="entry name" value="DnaJ_domain"/>
</dbReference>
<proteinExistence type="predicted"/>
<dbReference type="EMBL" id="QYYA01000002">
    <property type="protein sequence ID" value="RJG18529.1"/>
    <property type="molecule type" value="Genomic_DNA"/>
</dbReference>